<protein>
    <submittedName>
        <fullName evidence="2">LpqB family beta-propeller domain-containing protein</fullName>
    </submittedName>
</protein>
<dbReference type="InterPro" id="IPR018910">
    <property type="entry name" value="LpqB_C"/>
</dbReference>
<reference evidence="3" key="1">
    <citation type="journal article" date="2019" name="Int. J. Syst. Evol. Microbiol.">
        <title>The Global Catalogue of Microorganisms (GCM) 10K type strain sequencing project: providing services to taxonomists for standard genome sequencing and annotation.</title>
        <authorList>
            <consortium name="The Broad Institute Genomics Platform"/>
            <consortium name="The Broad Institute Genome Sequencing Center for Infectious Disease"/>
            <person name="Wu L."/>
            <person name="Ma J."/>
        </authorList>
    </citation>
    <scope>NUCLEOTIDE SEQUENCE [LARGE SCALE GENOMIC DNA]</scope>
    <source>
        <strain evidence="3">JCM 16929</strain>
    </source>
</reference>
<gene>
    <name evidence="2" type="ORF">GCM10022236_00100</name>
</gene>
<dbReference type="EMBL" id="BAABAB010000001">
    <property type="protein sequence ID" value="GAA3602285.1"/>
    <property type="molecule type" value="Genomic_DNA"/>
</dbReference>
<dbReference type="RefSeq" id="WP_344801016.1">
    <property type="nucleotide sequence ID" value="NZ_BAABAB010000001.1"/>
</dbReference>
<comment type="caution">
    <text evidence="2">The sequence shown here is derived from an EMBL/GenBank/DDBJ whole genome shotgun (WGS) entry which is preliminary data.</text>
</comment>
<dbReference type="SUPFAM" id="SSF82171">
    <property type="entry name" value="DPP6 N-terminal domain-like"/>
    <property type="match status" value="1"/>
</dbReference>
<proteinExistence type="predicted"/>
<dbReference type="SMART" id="SM00909">
    <property type="entry name" value="Germane"/>
    <property type="match status" value="1"/>
</dbReference>
<dbReference type="Pfam" id="PF10646">
    <property type="entry name" value="Germane"/>
    <property type="match status" value="1"/>
</dbReference>
<feature type="domain" description="GerMN" evidence="1">
    <location>
        <begin position="199"/>
        <end position="289"/>
    </location>
</feature>
<dbReference type="InterPro" id="IPR019606">
    <property type="entry name" value="GerMN"/>
</dbReference>
<evidence type="ECO:0000313" key="3">
    <source>
        <dbReference type="Proteomes" id="UP001501490"/>
    </source>
</evidence>
<sequence length="585" mass="61550">MSAGGTGRPLLIALLVALVLTGCVAVPTKGQIERIEGQQPACQNCVNVDVAPPTPGAEPLEIVQGYLRANSNYQPNFSVAKQFLTKAAAQSWSPEDGASIYTGTLTGSDDNVVLDATLIGTLGADRTYTARDRKVGIDFGLVKENGEWRIGKPPPGLMVEQYSFASFYQPYNLYFIGNDGVLVPDPIYLPSLRSQSSTTSVLMKGLLNGPSAWLKPAVTSAIPVGTALSVDAVTVDDGVAAVALSDQVLSLNDAQRSLMAAQVVYTLKQVPGVQSVVFMVNQQPMRIPGTDTADFSIDVDSLGSDVDPIPFIAGQQLYVARADGVRQFDATATDVKSGKPLSGDLGNGRLVVDQLAASVSNTDLALVTDGGTVLRSSSTAGADLTTLLGSGASHLLRPQFSRFGELWALGRAGSGQRFWVFSGDKQLAVQTPLLDGTNTIAFRISPDGSRIALVRRVKGHSELGLGRISRAADKIVVNGWRDIDTTQSNLPEIAGITDVAWVDDTTLLVLGTTSGSAVPALFRVSQDASKISLDTEPTTWDAHALSVLLSDQTTVVVGATGRSWKGSGGQWEPFVDGVRAASYPG</sequence>
<dbReference type="Pfam" id="PF25976">
    <property type="entry name" value="LpqB_N"/>
    <property type="match status" value="1"/>
</dbReference>
<accession>A0ABP6ZB83</accession>
<evidence type="ECO:0000313" key="2">
    <source>
        <dbReference type="EMBL" id="GAA3602285.1"/>
    </source>
</evidence>
<dbReference type="InterPro" id="IPR059026">
    <property type="entry name" value="LpqB_N"/>
</dbReference>
<dbReference type="Pfam" id="PF10647">
    <property type="entry name" value="Gmad1"/>
    <property type="match status" value="1"/>
</dbReference>
<dbReference type="Proteomes" id="UP001501490">
    <property type="component" value="Unassembled WGS sequence"/>
</dbReference>
<keyword evidence="3" id="KW-1185">Reference proteome</keyword>
<evidence type="ECO:0000259" key="1">
    <source>
        <dbReference type="SMART" id="SM00909"/>
    </source>
</evidence>
<organism evidence="2 3">
    <name type="scientific">Microlunatus ginsengisoli</name>
    <dbReference type="NCBI Taxonomy" id="363863"/>
    <lineage>
        <taxon>Bacteria</taxon>
        <taxon>Bacillati</taxon>
        <taxon>Actinomycetota</taxon>
        <taxon>Actinomycetes</taxon>
        <taxon>Propionibacteriales</taxon>
        <taxon>Propionibacteriaceae</taxon>
        <taxon>Microlunatus</taxon>
    </lineage>
</organism>
<name>A0ABP6ZB83_9ACTN</name>